<protein>
    <submittedName>
        <fullName evidence="1">Uncharacterized protein</fullName>
    </submittedName>
</protein>
<gene>
    <name evidence="1" type="ORF">RXV79_27305</name>
</gene>
<dbReference type="Proteomes" id="UP001303946">
    <property type="component" value="Plasmid unnamed1"/>
</dbReference>
<organism evidence="1 2">
    <name type="scientific">Piscinibacter gummiphilus</name>
    <dbReference type="NCBI Taxonomy" id="946333"/>
    <lineage>
        <taxon>Bacteria</taxon>
        <taxon>Pseudomonadati</taxon>
        <taxon>Pseudomonadota</taxon>
        <taxon>Betaproteobacteria</taxon>
        <taxon>Burkholderiales</taxon>
        <taxon>Sphaerotilaceae</taxon>
        <taxon>Piscinibacter</taxon>
    </lineage>
</organism>
<accession>A0ABZ0D1S4</accession>
<proteinExistence type="predicted"/>
<keyword evidence="2" id="KW-1185">Reference proteome</keyword>
<dbReference type="Gene3D" id="1.10.4000.10">
    <property type="entry name" value="Flagellar transcriptional activator FlhD"/>
    <property type="match status" value="1"/>
</dbReference>
<sequence length="101" mass="10689">MIQISDVQRANLTLTLLIREAVLENPGAACCKFGLSAEQLQMFQSLTPEEILSGVTQAGEQALFSLNAGVTSLLKHQSPIAALVAAAQPRIKQATPARVSC</sequence>
<dbReference type="RefSeq" id="WP_316704304.1">
    <property type="nucleotide sequence ID" value="NZ_CP136337.1"/>
</dbReference>
<dbReference type="EMBL" id="CP136337">
    <property type="protein sequence ID" value="WOB11148.1"/>
    <property type="molecule type" value="Genomic_DNA"/>
</dbReference>
<dbReference type="InterPro" id="IPR036194">
    <property type="entry name" value="FlhD_sf"/>
</dbReference>
<evidence type="ECO:0000313" key="1">
    <source>
        <dbReference type="EMBL" id="WOB11148.1"/>
    </source>
</evidence>
<keyword evidence="1" id="KW-0614">Plasmid</keyword>
<geneLocation type="plasmid" evidence="1 2">
    <name>unnamed1</name>
</geneLocation>
<reference evidence="1 2" key="1">
    <citation type="submission" date="2023-10" db="EMBL/GenBank/DDBJ databases">
        <title>Bacteria for the degradation of biodegradable plastic PBAT(Polybutylene adipate terephthalate).</title>
        <authorList>
            <person name="Weon H.-Y."/>
            <person name="Yeon J."/>
        </authorList>
    </citation>
    <scope>NUCLEOTIDE SEQUENCE [LARGE SCALE GENOMIC DNA]</scope>
    <source>
        <strain evidence="1 2">SBD 7-3</strain>
        <plasmid evidence="1 2">unnamed1</plasmid>
    </source>
</reference>
<name>A0ABZ0D1S4_9BURK</name>
<evidence type="ECO:0000313" key="2">
    <source>
        <dbReference type="Proteomes" id="UP001303946"/>
    </source>
</evidence>